<name>A0AAW9QG32_9BURK</name>
<protein>
    <submittedName>
        <fullName evidence="1">PEP-CTERM sorting domain-containing protein</fullName>
    </submittedName>
</protein>
<organism evidence="1 2">
    <name type="scientific">Aquincola agrisoli</name>
    <dbReference type="NCBI Taxonomy" id="3119538"/>
    <lineage>
        <taxon>Bacteria</taxon>
        <taxon>Pseudomonadati</taxon>
        <taxon>Pseudomonadota</taxon>
        <taxon>Betaproteobacteria</taxon>
        <taxon>Burkholderiales</taxon>
        <taxon>Sphaerotilaceae</taxon>
        <taxon>Aquincola</taxon>
    </lineage>
</organism>
<dbReference type="Proteomes" id="UP001336250">
    <property type="component" value="Unassembled WGS sequence"/>
</dbReference>
<gene>
    <name evidence="1" type="ORF">V4F39_20445</name>
</gene>
<dbReference type="AlphaFoldDB" id="A0AAW9QG32"/>
<evidence type="ECO:0000313" key="1">
    <source>
        <dbReference type="EMBL" id="MEF7616296.1"/>
    </source>
</evidence>
<reference evidence="1 2" key="1">
    <citation type="submission" date="2024-02" db="EMBL/GenBank/DDBJ databases">
        <title>Genome sequence of Aquincola sp. MAHUQ-54.</title>
        <authorList>
            <person name="Huq M.A."/>
        </authorList>
    </citation>
    <scope>NUCLEOTIDE SEQUENCE [LARGE SCALE GENOMIC DNA]</scope>
    <source>
        <strain evidence="1 2">MAHUQ-54</strain>
    </source>
</reference>
<dbReference type="EMBL" id="JAZIBG010000039">
    <property type="protein sequence ID" value="MEF7616296.1"/>
    <property type="molecule type" value="Genomic_DNA"/>
</dbReference>
<comment type="caution">
    <text evidence="1">The sequence shown here is derived from an EMBL/GenBank/DDBJ whole genome shotgun (WGS) entry which is preliminary data.</text>
</comment>
<proteinExistence type="predicted"/>
<evidence type="ECO:0000313" key="2">
    <source>
        <dbReference type="Proteomes" id="UP001336250"/>
    </source>
</evidence>
<dbReference type="RefSeq" id="WP_332291755.1">
    <property type="nucleotide sequence ID" value="NZ_JAZIBG010000039.1"/>
</dbReference>
<accession>A0AAW9QG32</accession>
<sequence length="88" mass="9086">MTLFEDYVQGPWVFSYTPVVGSTSVLDLTVSSEVSAAFLSAGAGDASAFGLVGITGAVPEAETWLMFTLGLGAVAALRLRSRRQTAAA</sequence>
<keyword evidence="2" id="KW-1185">Reference proteome</keyword>